<dbReference type="SUPFAM" id="SSF46785">
    <property type="entry name" value="Winged helix' DNA-binding domain"/>
    <property type="match status" value="1"/>
</dbReference>
<evidence type="ECO:0000313" key="3">
    <source>
        <dbReference type="Proteomes" id="UP001225356"/>
    </source>
</evidence>
<sequence length="111" mass="11690">MRQPESVLQVGGDTDIAMIGSLVADPGRCRILLALKDGRALPAGRLATEAGVSPATASSHLGKLTEAGLLAVEARGRHRYYRLAAPAVARLIEALQQLAPTLPIGSLRQER</sequence>
<reference evidence="2 3" key="1">
    <citation type="submission" date="2023-07" db="EMBL/GenBank/DDBJ databases">
        <title>Sequencing the genomes of 1000 actinobacteria strains.</title>
        <authorList>
            <person name="Klenk H.-P."/>
        </authorList>
    </citation>
    <scope>NUCLEOTIDE SEQUENCE [LARGE SCALE GENOMIC DNA]</scope>
    <source>
        <strain evidence="2 3">DSM 46740</strain>
    </source>
</reference>
<dbReference type="PANTHER" id="PTHR39168:SF1">
    <property type="entry name" value="TRANSCRIPTIONAL REGULATORY PROTEIN"/>
    <property type="match status" value="1"/>
</dbReference>
<dbReference type="EMBL" id="JAUSQU010000001">
    <property type="protein sequence ID" value="MDP9843545.1"/>
    <property type="molecule type" value="Genomic_DNA"/>
</dbReference>
<dbReference type="InterPro" id="IPR011991">
    <property type="entry name" value="ArsR-like_HTH"/>
</dbReference>
<keyword evidence="3" id="KW-1185">Reference proteome</keyword>
<dbReference type="NCBIfam" id="NF033788">
    <property type="entry name" value="HTH_metalloreg"/>
    <property type="match status" value="1"/>
</dbReference>
<dbReference type="PROSITE" id="PS50987">
    <property type="entry name" value="HTH_ARSR_2"/>
    <property type="match status" value="1"/>
</dbReference>
<dbReference type="InterPro" id="IPR036388">
    <property type="entry name" value="WH-like_DNA-bd_sf"/>
</dbReference>
<protein>
    <submittedName>
        <fullName evidence="2">DNA-binding transcriptional ArsR family regulator</fullName>
    </submittedName>
</protein>
<organism evidence="2 3">
    <name type="scientific">Streptosporangium lutulentum</name>
    <dbReference type="NCBI Taxonomy" id="1461250"/>
    <lineage>
        <taxon>Bacteria</taxon>
        <taxon>Bacillati</taxon>
        <taxon>Actinomycetota</taxon>
        <taxon>Actinomycetes</taxon>
        <taxon>Streptosporangiales</taxon>
        <taxon>Streptosporangiaceae</taxon>
        <taxon>Streptosporangium</taxon>
    </lineage>
</organism>
<dbReference type="Gene3D" id="1.10.10.10">
    <property type="entry name" value="Winged helix-like DNA-binding domain superfamily/Winged helix DNA-binding domain"/>
    <property type="match status" value="1"/>
</dbReference>
<dbReference type="InterPro" id="IPR052543">
    <property type="entry name" value="HTH_Metal-responsive_Reg"/>
</dbReference>
<dbReference type="CDD" id="cd00090">
    <property type="entry name" value="HTH_ARSR"/>
    <property type="match status" value="1"/>
</dbReference>
<dbReference type="RefSeq" id="WP_307557796.1">
    <property type="nucleotide sequence ID" value="NZ_JAUSQU010000001.1"/>
</dbReference>
<evidence type="ECO:0000259" key="1">
    <source>
        <dbReference type="PROSITE" id="PS50987"/>
    </source>
</evidence>
<dbReference type="GO" id="GO:0003677">
    <property type="term" value="F:DNA binding"/>
    <property type="evidence" value="ECO:0007669"/>
    <property type="project" value="UniProtKB-KW"/>
</dbReference>
<dbReference type="PANTHER" id="PTHR39168">
    <property type="entry name" value="TRANSCRIPTIONAL REGULATOR-RELATED"/>
    <property type="match status" value="1"/>
</dbReference>
<dbReference type="Pfam" id="PF12840">
    <property type="entry name" value="HTH_20"/>
    <property type="match status" value="1"/>
</dbReference>
<feature type="domain" description="HTH arsR-type" evidence="1">
    <location>
        <begin position="8"/>
        <end position="103"/>
    </location>
</feature>
<keyword evidence="2" id="KW-0238">DNA-binding</keyword>
<evidence type="ECO:0000313" key="2">
    <source>
        <dbReference type="EMBL" id="MDP9843545.1"/>
    </source>
</evidence>
<dbReference type="SMART" id="SM00418">
    <property type="entry name" value="HTH_ARSR"/>
    <property type="match status" value="1"/>
</dbReference>
<accession>A0ABT9QAZ1</accession>
<name>A0ABT9QAZ1_9ACTN</name>
<dbReference type="InterPro" id="IPR001845">
    <property type="entry name" value="HTH_ArsR_DNA-bd_dom"/>
</dbReference>
<dbReference type="Proteomes" id="UP001225356">
    <property type="component" value="Unassembled WGS sequence"/>
</dbReference>
<proteinExistence type="predicted"/>
<dbReference type="PRINTS" id="PR00778">
    <property type="entry name" value="HTHARSR"/>
</dbReference>
<gene>
    <name evidence="2" type="ORF">J2853_002756</name>
</gene>
<dbReference type="InterPro" id="IPR036390">
    <property type="entry name" value="WH_DNA-bd_sf"/>
</dbReference>
<comment type="caution">
    <text evidence="2">The sequence shown here is derived from an EMBL/GenBank/DDBJ whole genome shotgun (WGS) entry which is preliminary data.</text>
</comment>